<keyword evidence="1" id="KW-0812">Transmembrane</keyword>
<feature type="transmembrane region" description="Helical" evidence="1">
    <location>
        <begin position="65"/>
        <end position="85"/>
    </location>
</feature>
<dbReference type="RefSeq" id="WP_058582558.1">
    <property type="nucleotide sequence ID" value="NZ_LOPU01000029.1"/>
</dbReference>
<dbReference type="AlphaFoldDB" id="A0A0W1R7K2"/>
<feature type="transmembrane region" description="Helical" evidence="1">
    <location>
        <begin position="7"/>
        <end position="29"/>
    </location>
</feature>
<proteinExistence type="predicted"/>
<comment type="caution">
    <text evidence="2">The sequence shown here is derived from an EMBL/GenBank/DDBJ whole genome shotgun (WGS) entry which is preliminary data.</text>
</comment>
<keyword evidence="1" id="KW-1133">Transmembrane helix</keyword>
<protein>
    <submittedName>
        <fullName evidence="2">Uncharacterized protein</fullName>
    </submittedName>
</protein>
<name>A0A0W1R7K2_9EURY</name>
<gene>
    <name evidence="2" type="ORF">AUR64_16645</name>
</gene>
<dbReference type="OrthoDB" id="202783at2157"/>
<dbReference type="EMBL" id="LOPU01000029">
    <property type="protein sequence ID" value="KTG09406.1"/>
    <property type="molecule type" value="Genomic_DNA"/>
</dbReference>
<evidence type="ECO:0000313" key="3">
    <source>
        <dbReference type="Proteomes" id="UP000054387"/>
    </source>
</evidence>
<accession>A0A0W1R7K2</accession>
<keyword evidence="3" id="KW-1185">Reference proteome</keyword>
<evidence type="ECO:0000256" key="1">
    <source>
        <dbReference type="SAM" id="Phobius"/>
    </source>
</evidence>
<dbReference type="STRING" id="1514971.AUR64_16645"/>
<feature type="transmembrane region" description="Helical" evidence="1">
    <location>
        <begin position="91"/>
        <end position="109"/>
    </location>
</feature>
<feature type="transmembrane region" description="Helical" evidence="1">
    <location>
        <begin position="35"/>
        <end position="53"/>
    </location>
</feature>
<reference evidence="2 3" key="1">
    <citation type="submission" date="2015-12" db="EMBL/GenBank/DDBJ databases">
        <title>Haloprofundus marisrubri gen. nov., sp. nov., an extremely halophilic archaeon isolated from the Discovery deep brine-seawater interface in the Red Sea.</title>
        <authorList>
            <person name="Zhang G."/>
            <person name="Stingl U."/>
            <person name="Rashid M."/>
        </authorList>
    </citation>
    <scope>NUCLEOTIDE SEQUENCE [LARGE SCALE GENOMIC DNA]</scope>
    <source>
        <strain evidence="2 3">SB9</strain>
    </source>
</reference>
<sequence length="120" mass="12566">MQKDLPLAALCGVVVGVGTYALLVTDWFVAGAVTAVYAGATYFYLAFDVSLLGRAVRFDETEDRVGYAVGLFGLSVSPLALANQYGGDGTSTLPLVVLFVGTIAFLLLASQAQRQGEHTS</sequence>
<evidence type="ECO:0000313" key="2">
    <source>
        <dbReference type="EMBL" id="KTG09406.1"/>
    </source>
</evidence>
<keyword evidence="1" id="KW-0472">Membrane</keyword>
<organism evidence="2 3">
    <name type="scientific">Haloprofundus marisrubri</name>
    <dbReference type="NCBI Taxonomy" id="1514971"/>
    <lineage>
        <taxon>Archaea</taxon>
        <taxon>Methanobacteriati</taxon>
        <taxon>Methanobacteriota</taxon>
        <taxon>Stenosarchaea group</taxon>
        <taxon>Halobacteria</taxon>
        <taxon>Halobacteriales</taxon>
        <taxon>Haloferacaceae</taxon>
        <taxon>Haloprofundus</taxon>
    </lineage>
</organism>
<dbReference type="Proteomes" id="UP000054387">
    <property type="component" value="Unassembled WGS sequence"/>
</dbReference>